<dbReference type="GO" id="GO:0005524">
    <property type="term" value="F:ATP binding"/>
    <property type="evidence" value="ECO:0007669"/>
    <property type="project" value="UniProtKB-KW"/>
</dbReference>
<evidence type="ECO:0000256" key="2">
    <source>
        <dbReference type="ARBA" id="ARBA00022840"/>
    </source>
</evidence>
<dbReference type="InterPro" id="IPR000873">
    <property type="entry name" value="AMP-dep_synth/lig_dom"/>
</dbReference>
<proteinExistence type="predicted"/>
<keyword evidence="1" id="KW-0436">Ligase</keyword>
<name>A0A804JWI0_MUSAM</name>
<dbReference type="PANTHER" id="PTHR24096">
    <property type="entry name" value="LONG-CHAIN-FATTY-ACID--COA LIGASE"/>
    <property type="match status" value="1"/>
</dbReference>
<dbReference type="InterPro" id="IPR042099">
    <property type="entry name" value="ANL_N_sf"/>
</dbReference>
<evidence type="ECO:0000256" key="1">
    <source>
        <dbReference type="ARBA" id="ARBA00022598"/>
    </source>
</evidence>
<keyword evidence="2" id="KW-0067">ATP-binding</keyword>
<dbReference type="EnsemblPlants" id="Ma07_t16750.1">
    <property type="protein sequence ID" value="Ma07_p16750.1"/>
    <property type="gene ID" value="Ma07_g16750"/>
</dbReference>
<dbReference type="GO" id="GO:0016878">
    <property type="term" value="F:acid-thiol ligase activity"/>
    <property type="evidence" value="ECO:0007669"/>
    <property type="project" value="UniProtKB-ARBA"/>
</dbReference>
<feature type="domain" description="AMP-dependent synthetase/ligase" evidence="4">
    <location>
        <begin position="62"/>
        <end position="136"/>
    </location>
</feature>
<reference evidence="5" key="1">
    <citation type="submission" date="2021-05" db="UniProtKB">
        <authorList>
            <consortium name="EnsemblPlants"/>
        </authorList>
    </citation>
    <scope>IDENTIFICATION</scope>
    <source>
        <strain evidence="5">subsp. malaccensis</strain>
    </source>
</reference>
<feature type="region of interest" description="Disordered" evidence="3">
    <location>
        <begin position="134"/>
        <end position="187"/>
    </location>
</feature>
<evidence type="ECO:0000256" key="3">
    <source>
        <dbReference type="SAM" id="MobiDB-lite"/>
    </source>
</evidence>
<dbReference type="Proteomes" id="UP000012960">
    <property type="component" value="Unplaced"/>
</dbReference>
<protein>
    <recommendedName>
        <fullName evidence="4">AMP-dependent synthetase/ligase domain-containing protein</fullName>
    </recommendedName>
</protein>
<dbReference type="AlphaFoldDB" id="A0A804JWI0"/>
<evidence type="ECO:0000313" key="5">
    <source>
        <dbReference type="EnsemblPlants" id="Ma07_p16750.1"/>
    </source>
</evidence>
<evidence type="ECO:0000259" key="4">
    <source>
        <dbReference type="Pfam" id="PF00501"/>
    </source>
</evidence>
<evidence type="ECO:0000313" key="6">
    <source>
        <dbReference type="Proteomes" id="UP000012960"/>
    </source>
</evidence>
<organism evidence="5 6">
    <name type="scientific">Musa acuminata subsp. malaccensis</name>
    <name type="common">Wild banana</name>
    <name type="synonym">Musa malaccensis</name>
    <dbReference type="NCBI Taxonomy" id="214687"/>
    <lineage>
        <taxon>Eukaryota</taxon>
        <taxon>Viridiplantae</taxon>
        <taxon>Streptophyta</taxon>
        <taxon>Embryophyta</taxon>
        <taxon>Tracheophyta</taxon>
        <taxon>Spermatophyta</taxon>
        <taxon>Magnoliopsida</taxon>
        <taxon>Liliopsida</taxon>
        <taxon>Zingiberales</taxon>
        <taxon>Musaceae</taxon>
        <taxon>Musa</taxon>
    </lineage>
</organism>
<dbReference type="PANTHER" id="PTHR24096:SF337">
    <property type="entry name" value="4-COUMARATE--COA LIGASE"/>
    <property type="match status" value="1"/>
</dbReference>
<dbReference type="Gene3D" id="3.40.50.12780">
    <property type="entry name" value="N-terminal domain of ligase-like"/>
    <property type="match status" value="1"/>
</dbReference>
<dbReference type="OrthoDB" id="1930673at2759"/>
<dbReference type="Gramene" id="Ma07_t16750.1">
    <property type="protein sequence ID" value="Ma07_p16750.1"/>
    <property type="gene ID" value="Ma07_g16750"/>
</dbReference>
<dbReference type="SUPFAM" id="SSF56801">
    <property type="entry name" value="Acetyl-CoA synthetase-like"/>
    <property type="match status" value="1"/>
</dbReference>
<keyword evidence="2" id="KW-0547">Nucleotide-binding</keyword>
<sequence length="187" mass="20155">MDAPTLVEHLKHEEEDTQSGFCPRSGIFRSLHRLAPRHRPPSDPSLDAASFVFSLLPSHESTRPVLLDSTTGRRLTFSDLRRSALSLAAALHHAFGLRPGDVVLLLSPNTVLYPVIVLAVLATGAVLCPASPLHTPLRSPARPSTPAPRSPSPLPRRPTRPPPPSGSPPSSPNGSQGTPTDRRPRRR</sequence>
<accession>A0A804JWI0</accession>
<keyword evidence="6" id="KW-1185">Reference proteome</keyword>
<feature type="compositionally biased region" description="Pro residues" evidence="3">
    <location>
        <begin position="143"/>
        <end position="171"/>
    </location>
</feature>
<dbReference type="Pfam" id="PF00501">
    <property type="entry name" value="AMP-binding"/>
    <property type="match status" value="1"/>
</dbReference>
<dbReference type="InParanoid" id="A0A804JWI0"/>